<name>A0A0E9RIM0_ANGAN</name>
<organism evidence="1">
    <name type="scientific">Anguilla anguilla</name>
    <name type="common">European freshwater eel</name>
    <name type="synonym">Muraena anguilla</name>
    <dbReference type="NCBI Taxonomy" id="7936"/>
    <lineage>
        <taxon>Eukaryota</taxon>
        <taxon>Metazoa</taxon>
        <taxon>Chordata</taxon>
        <taxon>Craniata</taxon>
        <taxon>Vertebrata</taxon>
        <taxon>Euteleostomi</taxon>
        <taxon>Actinopterygii</taxon>
        <taxon>Neopterygii</taxon>
        <taxon>Teleostei</taxon>
        <taxon>Anguilliformes</taxon>
        <taxon>Anguillidae</taxon>
        <taxon>Anguilla</taxon>
    </lineage>
</organism>
<dbReference type="EMBL" id="GBXM01073813">
    <property type="protein sequence ID" value="JAH34764.1"/>
    <property type="molecule type" value="Transcribed_RNA"/>
</dbReference>
<accession>A0A0E9RIM0</accession>
<protein>
    <submittedName>
        <fullName evidence="1">Uncharacterized protein</fullName>
    </submittedName>
</protein>
<proteinExistence type="predicted"/>
<reference evidence="1" key="1">
    <citation type="submission" date="2014-11" db="EMBL/GenBank/DDBJ databases">
        <authorList>
            <person name="Amaro Gonzalez C."/>
        </authorList>
    </citation>
    <scope>NUCLEOTIDE SEQUENCE</scope>
</reference>
<sequence length="28" mass="3148">MATNINIVLAQSHYYVTQTNAKLAARRV</sequence>
<evidence type="ECO:0000313" key="1">
    <source>
        <dbReference type="EMBL" id="JAH28939.1"/>
    </source>
</evidence>
<dbReference type="AlphaFoldDB" id="A0A0E9RIM0"/>
<dbReference type="EMBL" id="GBXM01079638">
    <property type="protein sequence ID" value="JAH28939.1"/>
    <property type="molecule type" value="Transcribed_RNA"/>
</dbReference>
<reference evidence="1" key="2">
    <citation type="journal article" date="2015" name="Fish Shellfish Immunol.">
        <title>Early steps in the European eel (Anguilla anguilla)-Vibrio vulnificus interaction in the gills: Role of the RtxA13 toxin.</title>
        <authorList>
            <person name="Callol A."/>
            <person name="Pajuelo D."/>
            <person name="Ebbesson L."/>
            <person name="Teles M."/>
            <person name="MacKenzie S."/>
            <person name="Amaro C."/>
        </authorList>
    </citation>
    <scope>NUCLEOTIDE SEQUENCE</scope>
</reference>